<feature type="domain" description="Flavodoxin-like fold" evidence="7">
    <location>
        <begin position="1"/>
        <end position="188"/>
    </location>
</feature>
<dbReference type="GO" id="GO:0016655">
    <property type="term" value="F:oxidoreductase activity, acting on NAD(P)H, quinone or similar compound as acceptor"/>
    <property type="evidence" value="ECO:0007669"/>
    <property type="project" value="InterPro"/>
</dbReference>
<organism evidence="8 9">
    <name type="scientific">Colwellia ponticola</name>
    <dbReference type="NCBI Taxonomy" id="2304625"/>
    <lineage>
        <taxon>Bacteria</taxon>
        <taxon>Pseudomonadati</taxon>
        <taxon>Pseudomonadota</taxon>
        <taxon>Gammaproteobacteria</taxon>
        <taxon>Alteromonadales</taxon>
        <taxon>Colwelliaceae</taxon>
        <taxon>Colwellia</taxon>
    </lineage>
</organism>
<keyword evidence="4 6" id="KW-0520">NAD</keyword>
<dbReference type="InterPro" id="IPR023048">
    <property type="entry name" value="NADH:quinone_OxRdtase_FMN_depd"/>
</dbReference>
<keyword evidence="3 6" id="KW-0560">Oxidoreductase</keyword>
<dbReference type="EC" id="1.6.5.-" evidence="6"/>
<dbReference type="InterPro" id="IPR029039">
    <property type="entry name" value="Flavoprotein-like_sf"/>
</dbReference>
<dbReference type="PANTHER" id="PTHR43741:SF4">
    <property type="entry name" value="FMN-DEPENDENT NADH:QUINONE OXIDOREDUCTASE"/>
    <property type="match status" value="1"/>
</dbReference>
<dbReference type="AlphaFoldDB" id="A0A8H2JJN3"/>
<proteinExistence type="inferred from homology"/>
<feature type="binding site" evidence="6">
    <location>
        <position position="9"/>
    </location>
    <ligand>
        <name>FMN</name>
        <dbReference type="ChEBI" id="CHEBI:58210"/>
    </ligand>
</feature>
<dbReference type="SUPFAM" id="SSF52218">
    <property type="entry name" value="Flavoproteins"/>
    <property type="match status" value="1"/>
</dbReference>
<dbReference type="EMBL" id="SZVP01000019">
    <property type="protein sequence ID" value="TMM42001.1"/>
    <property type="molecule type" value="Genomic_DNA"/>
</dbReference>
<dbReference type="Gene3D" id="3.40.50.360">
    <property type="match status" value="1"/>
</dbReference>
<comment type="catalytic activity">
    <reaction evidence="5">
        <text>N,N-dimethyl-1,4-phenylenediamine + anthranilate + 2 NAD(+) = 2-(4-dimethylaminophenyl)diazenylbenzoate + 2 NADH + 2 H(+)</text>
        <dbReference type="Rhea" id="RHEA:55872"/>
        <dbReference type="ChEBI" id="CHEBI:15378"/>
        <dbReference type="ChEBI" id="CHEBI:15783"/>
        <dbReference type="ChEBI" id="CHEBI:16567"/>
        <dbReference type="ChEBI" id="CHEBI:57540"/>
        <dbReference type="ChEBI" id="CHEBI:57945"/>
        <dbReference type="ChEBI" id="CHEBI:71579"/>
        <dbReference type="EC" id="1.7.1.17"/>
    </reaction>
    <physiologicalReaction direction="right-to-left" evidence="5">
        <dbReference type="Rhea" id="RHEA:55874"/>
    </physiologicalReaction>
</comment>
<gene>
    <name evidence="6" type="primary">azoR</name>
    <name evidence="8" type="ORF">FCS21_14995</name>
</gene>
<reference evidence="8 9" key="1">
    <citation type="submission" date="2019-05" db="EMBL/GenBank/DDBJ databases">
        <title>Colwellia ponticola sp. nov., isolated from seawater.</title>
        <authorList>
            <person name="Yoon J.-H."/>
        </authorList>
    </citation>
    <scope>NUCLEOTIDE SEQUENCE [LARGE SCALE GENOMIC DNA]</scope>
    <source>
        <strain evidence="8 9">OISW-25</strain>
    </source>
</reference>
<keyword evidence="9" id="KW-1185">Reference proteome</keyword>
<evidence type="ECO:0000256" key="2">
    <source>
        <dbReference type="ARBA" id="ARBA00022643"/>
    </source>
</evidence>
<dbReference type="OrthoDB" id="9787136at2"/>
<dbReference type="GO" id="GO:0016652">
    <property type="term" value="F:oxidoreductase activity, acting on NAD(P)H as acceptor"/>
    <property type="evidence" value="ECO:0007669"/>
    <property type="project" value="UniProtKB-UniRule"/>
</dbReference>
<dbReference type="PANTHER" id="PTHR43741">
    <property type="entry name" value="FMN-DEPENDENT NADH-AZOREDUCTASE 1"/>
    <property type="match status" value="1"/>
</dbReference>
<sequence length="197" mass="20951">MNILHINSSTRIEESNTRTIGKFLTDSLAGDVVHRDLAFNPLPPISAEELVAVHGSKASDDDAITAQLKLSNTLIAELQQADVLVIGAPMYNFGVPATLKQWIDAVCRAGVSFQYTNEGPVGLLDIKTAFIITGTGGTPIGSNIDFTSDYLEHICRFIGVKEIVHIEASGSKGSPATLLASAKQKIAAVLDNAELFS</sequence>
<keyword evidence="1 6" id="KW-0285">Flavoprotein</keyword>
<dbReference type="EC" id="1.7.1.17" evidence="6"/>
<comment type="subunit">
    <text evidence="6">Homodimer.</text>
</comment>
<evidence type="ECO:0000256" key="6">
    <source>
        <dbReference type="HAMAP-Rule" id="MF_01216"/>
    </source>
</evidence>
<dbReference type="Proteomes" id="UP000307702">
    <property type="component" value="Unassembled WGS sequence"/>
</dbReference>
<evidence type="ECO:0000256" key="1">
    <source>
        <dbReference type="ARBA" id="ARBA00022630"/>
    </source>
</evidence>
<comment type="caution">
    <text evidence="8">The sequence shown here is derived from an EMBL/GenBank/DDBJ whole genome shotgun (WGS) entry which is preliminary data.</text>
</comment>
<evidence type="ECO:0000256" key="4">
    <source>
        <dbReference type="ARBA" id="ARBA00023027"/>
    </source>
</evidence>
<feature type="binding site" evidence="6">
    <location>
        <begin position="90"/>
        <end position="93"/>
    </location>
    <ligand>
        <name>FMN</name>
        <dbReference type="ChEBI" id="CHEBI:58210"/>
    </ligand>
</feature>
<dbReference type="RefSeq" id="WP_138624358.1">
    <property type="nucleotide sequence ID" value="NZ_SZVP01000019.1"/>
</dbReference>
<evidence type="ECO:0000259" key="7">
    <source>
        <dbReference type="Pfam" id="PF02525"/>
    </source>
</evidence>
<dbReference type="GO" id="GO:0009055">
    <property type="term" value="F:electron transfer activity"/>
    <property type="evidence" value="ECO:0007669"/>
    <property type="project" value="UniProtKB-UniRule"/>
</dbReference>
<comment type="function">
    <text evidence="6">Also exhibits azoreductase activity. Catalyzes the reductive cleavage of the azo bond in aromatic azo compounds to the corresponding amines.</text>
</comment>
<comment type="cofactor">
    <cofactor evidence="6">
        <name>FMN</name>
        <dbReference type="ChEBI" id="CHEBI:58210"/>
    </cofactor>
    <text evidence="6">Binds 1 FMN per subunit.</text>
</comment>
<dbReference type="Pfam" id="PF02525">
    <property type="entry name" value="Flavodoxin_2"/>
    <property type="match status" value="1"/>
</dbReference>
<evidence type="ECO:0000256" key="3">
    <source>
        <dbReference type="ARBA" id="ARBA00023002"/>
    </source>
</evidence>
<dbReference type="GO" id="GO:0010181">
    <property type="term" value="F:FMN binding"/>
    <property type="evidence" value="ECO:0007669"/>
    <property type="project" value="UniProtKB-UniRule"/>
</dbReference>
<protein>
    <recommendedName>
        <fullName evidence="6">FMN dependent NADH:quinone oxidoreductase</fullName>
        <ecNumber evidence="6">1.6.5.-</ecNumber>
    </recommendedName>
    <alternativeName>
        <fullName evidence="6">Azo-dye reductase</fullName>
    </alternativeName>
    <alternativeName>
        <fullName evidence="6">FMN-dependent NADH-azo compound oxidoreductase</fullName>
    </alternativeName>
    <alternativeName>
        <fullName evidence="6">FMN-dependent NADH-azoreductase</fullName>
        <ecNumber evidence="6">1.7.1.17</ecNumber>
    </alternativeName>
</protein>
<evidence type="ECO:0000313" key="8">
    <source>
        <dbReference type="EMBL" id="TMM42001.1"/>
    </source>
</evidence>
<evidence type="ECO:0000256" key="5">
    <source>
        <dbReference type="ARBA" id="ARBA00048542"/>
    </source>
</evidence>
<comment type="similarity">
    <text evidence="6">Belongs to the azoreductase type 1 family.</text>
</comment>
<dbReference type="HAMAP" id="MF_01216">
    <property type="entry name" value="Azoreductase_type1"/>
    <property type="match status" value="1"/>
</dbReference>
<keyword evidence="2 6" id="KW-0288">FMN</keyword>
<comment type="catalytic activity">
    <reaction evidence="6">
        <text>2 a quinone + NADH + H(+) = 2 a 1,4-benzosemiquinone + NAD(+)</text>
        <dbReference type="Rhea" id="RHEA:65952"/>
        <dbReference type="ChEBI" id="CHEBI:15378"/>
        <dbReference type="ChEBI" id="CHEBI:57540"/>
        <dbReference type="ChEBI" id="CHEBI:57945"/>
        <dbReference type="ChEBI" id="CHEBI:132124"/>
        <dbReference type="ChEBI" id="CHEBI:134225"/>
    </reaction>
</comment>
<dbReference type="InterPro" id="IPR050104">
    <property type="entry name" value="FMN-dep_NADH:Q_OxRdtase_AzoR1"/>
</dbReference>
<evidence type="ECO:0000313" key="9">
    <source>
        <dbReference type="Proteomes" id="UP000307702"/>
    </source>
</evidence>
<comment type="caution">
    <text evidence="6">Lacks conserved residue(s) required for the propagation of feature annotation.</text>
</comment>
<name>A0A8H2JJN3_9GAMM</name>
<dbReference type="InterPro" id="IPR003680">
    <property type="entry name" value="Flavodoxin_fold"/>
</dbReference>
<accession>A0A8H2JJN3</accession>
<comment type="function">
    <text evidence="6">Quinone reductase that provides resistance to thiol-specific stress caused by electrophilic quinones.</text>
</comment>